<protein>
    <submittedName>
        <fullName evidence="1">Uncharacterized protein</fullName>
    </submittedName>
</protein>
<keyword evidence="2" id="KW-1185">Reference proteome</keyword>
<name>A0A0J6T157_9HYPH</name>
<organism evidence="1 2">
    <name type="scientific">Methylobacterium variabile</name>
    <dbReference type="NCBI Taxonomy" id="298794"/>
    <lineage>
        <taxon>Bacteria</taxon>
        <taxon>Pseudomonadati</taxon>
        <taxon>Pseudomonadota</taxon>
        <taxon>Alphaproteobacteria</taxon>
        <taxon>Hyphomicrobiales</taxon>
        <taxon>Methylobacteriaceae</taxon>
        <taxon>Methylobacterium</taxon>
    </lineage>
</organism>
<reference evidence="1 2" key="1">
    <citation type="submission" date="2015-03" db="EMBL/GenBank/DDBJ databases">
        <title>Genome sequencing of Methylobacterium variabile DSM 16961.</title>
        <authorList>
            <person name="Chaudhry V."/>
            <person name="Patil P.B."/>
        </authorList>
    </citation>
    <scope>NUCLEOTIDE SEQUENCE [LARGE SCALE GENOMIC DNA]</scope>
    <source>
        <strain evidence="1 2">DSM 16961</strain>
    </source>
</reference>
<dbReference type="EMBL" id="LABY01000036">
    <property type="protein sequence ID" value="KMO41185.1"/>
    <property type="molecule type" value="Genomic_DNA"/>
</dbReference>
<dbReference type="OrthoDB" id="7998621at2"/>
<dbReference type="PATRIC" id="fig|298794.3.peg.5239"/>
<dbReference type="AlphaFoldDB" id="A0A0J6T157"/>
<dbReference type="Proteomes" id="UP000035955">
    <property type="component" value="Unassembled WGS sequence"/>
</dbReference>
<evidence type="ECO:0000313" key="2">
    <source>
        <dbReference type="Proteomes" id="UP000035955"/>
    </source>
</evidence>
<comment type="caution">
    <text evidence="1">The sequence shown here is derived from an EMBL/GenBank/DDBJ whole genome shotgun (WGS) entry which is preliminary data.</text>
</comment>
<proteinExistence type="predicted"/>
<accession>A0A0J6T157</accession>
<dbReference type="RefSeq" id="WP_048443286.1">
    <property type="nucleotide sequence ID" value="NZ_LABY01000036.1"/>
</dbReference>
<sequence length="73" mass="8001">MPAYRLRGAIRATDGEIGPSLIDEIITAADRQEAVRLVNARDLSPADEQVNALWLVDADGALVWSLRRADREG</sequence>
<gene>
    <name evidence="1" type="ORF">VQ02_06175</name>
</gene>
<evidence type="ECO:0000313" key="1">
    <source>
        <dbReference type="EMBL" id="KMO41185.1"/>
    </source>
</evidence>